<name>A0A428NMN6_9HYPO</name>
<dbReference type="EMBL" id="NKCL01001202">
    <property type="protein sequence ID" value="RSL42020.1"/>
    <property type="molecule type" value="Genomic_DNA"/>
</dbReference>
<evidence type="ECO:0000313" key="2">
    <source>
        <dbReference type="Proteomes" id="UP000287972"/>
    </source>
</evidence>
<evidence type="ECO:0000313" key="1">
    <source>
        <dbReference type="EMBL" id="RSL42020.1"/>
    </source>
</evidence>
<dbReference type="Proteomes" id="UP000287972">
    <property type="component" value="Unassembled WGS sequence"/>
</dbReference>
<organism evidence="1 2">
    <name type="scientific">Fusarium floridanum</name>
    <dbReference type="NCBI Taxonomy" id="1325733"/>
    <lineage>
        <taxon>Eukaryota</taxon>
        <taxon>Fungi</taxon>
        <taxon>Dikarya</taxon>
        <taxon>Ascomycota</taxon>
        <taxon>Pezizomycotina</taxon>
        <taxon>Sordariomycetes</taxon>
        <taxon>Hypocreomycetidae</taxon>
        <taxon>Hypocreales</taxon>
        <taxon>Nectriaceae</taxon>
        <taxon>Fusarium</taxon>
        <taxon>Fusarium solani species complex</taxon>
    </lineage>
</organism>
<reference evidence="1 2" key="1">
    <citation type="submission" date="2017-06" db="EMBL/GenBank/DDBJ databases">
        <title>Comparative genomic analysis of Ambrosia Fusariam Clade fungi.</title>
        <authorList>
            <person name="Stajich J.E."/>
            <person name="Carrillo J."/>
            <person name="Kijimoto T."/>
            <person name="Eskalen A."/>
            <person name="O'Donnell K."/>
            <person name="Kasson M."/>
        </authorList>
    </citation>
    <scope>NUCLEOTIDE SEQUENCE [LARGE SCALE GENOMIC DNA]</scope>
    <source>
        <strain evidence="1 2">NRRL62606</strain>
    </source>
</reference>
<accession>A0A428NMN6</accession>
<sequence length="190" mass="20813">MTLVSMVSVGISDSQSIGWEIVNTPVAPFDEPEPLCQPLNDGTDMIAASYIAVLASKSPSHQLDIKSLLEIHANHGMLGLACHLRDQTKLPCDTTGPGTWPGLREDCSFFCRRAGLKKVSSDKDTGSQTTRECILHLSDVYGWWFDKGKKLDRFEIAFHLGQFSGSKGYLPPPGNPQKGLNLLISLSRQL</sequence>
<keyword evidence="2" id="KW-1185">Reference proteome</keyword>
<gene>
    <name evidence="1" type="ORF">CEP51_016522</name>
</gene>
<comment type="caution">
    <text evidence="1">The sequence shown here is derived from an EMBL/GenBank/DDBJ whole genome shotgun (WGS) entry which is preliminary data.</text>
</comment>
<protein>
    <submittedName>
        <fullName evidence="1">Uncharacterized protein</fullName>
    </submittedName>
</protein>
<proteinExistence type="predicted"/>
<feature type="non-terminal residue" evidence="1">
    <location>
        <position position="190"/>
    </location>
</feature>
<dbReference type="AlphaFoldDB" id="A0A428NMN6"/>